<dbReference type="CDD" id="cd03056">
    <property type="entry name" value="GST_N_4"/>
    <property type="match status" value="1"/>
</dbReference>
<name>A0A4R6QR30_9BURK</name>
<dbReference type="PANTHER" id="PTHR44051">
    <property type="entry name" value="GLUTATHIONE S-TRANSFERASE-RELATED"/>
    <property type="match status" value="1"/>
</dbReference>
<dbReference type="InterPro" id="IPR036249">
    <property type="entry name" value="Thioredoxin-like_sf"/>
</dbReference>
<evidence type="ECO:0000313" key="6">
    <source>
        <dbReference type="EMBL" id="TDP72939.1"/>
    </source>
</evidence>
<dbReference type="SFLD" id="SFLDG00358">
    <property type="entry name" value="Main_(cytGST)"/>
    <property type="match status" value="1"/>
</dbReference>
<dbReference type="EMBL" id="SNXS01000002">
    <property type="protein sequence ID" value="TDP72939.1"/>
    <property type="molecule type" value="Genomic_DNA"/>
</dbReference>
<dbReference type="InParanoid" id="A0A4R6QR30"/>
<dbReference type="GO" id="GO:0016740">
    <property type="term" value="F:transferase activity"/>
    <property type="evidence" value="ECO:0007669"/>
    <property type="project" value="UniProtKB-KW"/>
</dbReference>
<gene>
    <name evidence="6" type="ORF">DES47_102685</name>
</gene>
<dbReference type="OrthoDB" id="9797500at2"/>
<protein>
    <submittedName>
        <fullName evidence="6">Glutathione S-transferase</fullName>
    </submittedName>
</protein>
<evidence type="ECO:0000256" key="1">
    <source>
        <dbReference type="ARBA" id="ARBA00007409"/>
    </source>
</evidence>
<dbReference type="InterPro" id="IPR010987">
    <property type="entry name" value="Glutathione-S-Trfase_C-like"/>
</dbReference>
<sequence>MNTPLRLHRLAISGHCHRVELMLSLLGLPYENVEVDLFKKEHKSPRFLALNPLGQVPVLEDGDLVLSDSNAILVYLAQRYAPDAGWLHCDPAAAARQQRWFSLAASLLDEGPATARFGALIGREVTPQSQATGHRLFAMMEAELTQHPFLVGAARSLADISLYSYTSQAPIGGISLADYPHIRAWVARVEALPGFIPLSSALS</sequence>
<comment type="caution">
    <text evidence="6">The sequence shown here is derived from an EMBL/GenBank/DDBJ whole genome shotgun (WGS) entry which is preliminary data.</text>
</comment>
<accession>A0A4R6QR30</accession>
<reference evidence="6 7" key="1">
    <citation type="submission" date="2019-03" db="EMBL/GenBank/DDBJ databases">
        <title>Genomic Encyclopedia of Type Strains, Phase IV (KMG-IV): sequencing the most valuable type-strain genomes for metagenomic binning, comparative biology and taxonomic classification.</title>
        <authorList>
            <person name="Goeker M."/>
        </authorList>
    </citation>
    <scope>NUCLEOTIDE SEQUENCE [LARGE SCALE GENOMIC DNA]</scope>
    <source>
        <strain evidence="6 7">DSM 16998</strain>
    </source>
</reference>
<evidence type="ECO:0000313" key="7">
    <source>
        <dbReference type="Proteomes" id="UP000295361"/>
    </source>
</evidence>
<evidence type="ECO:0000259" key="4">
    <source>
        <dbReference type="PROSITE" id="PS50404"/>
    </source>
</evidence>
<dbReference type="InterPro" id="IPR036282">
    <property type="entry name" value="Glutathione-S-Trfase_C_sf"/>
</dbReference>
<dbReference type="InterPro" id="IPR004046">
    <property type="entry name" value="GST_C"/>
</dbReference>
<dbReference type="InterPro" id="IPR040079">
    <property type="entry name" value="Glutathione_S-Trfase"/>
</dbReference>
<comment type="similarity">
    <text evidence="1 3">Belongs to the GST superfamily.</text>
</comment>
<keyword evidence="2 6" id="KW-0808">Transferase</keyword>
<dbReference type="PROSITE" id="PS50405">
    <property type="entry name" value="GST_CTER"/>
    <property type="match status" value="1"/>
</dbReference>
<feature type="domain" description="GST C-terminal" evidence="5">
    <location>
        <begin position="90"/>
        <end position="203"/>
    </location>
</feature>
<dbReference type="Gene3D" id="1.20.1050.10">
    <property type="match status" value="1"/>
</dbReference>
<evidence type="ECO:0000259" key="5">
    <source>
        <dbReference type="PROSITE" id="PS50405"/>
    </source>
</evidence>
<dbReference type="AlphaFoldDB" id="A0A4R6QR30"/>
<dbReference type="Proteomes" id="UP000295361">
    <property type="component" value="Unassembled WGS sequence"/>
</dbReference>
<evidence type="ECO:0000256" key="3">
    <source>
        <dbReference type="RuleBase" id="RU003494"/>
    </source>
</evidence>
<dbReference type="RefSeq" id="WP_133700362.1">
    <property type="nucleotide sequence ID" value="NZ_SNXS01000002.1"/>
</dbReference>
<dbReference type="SFLD" id="SFLDS00019">
    <property type="entry name" value="Glutathione_Transferase_(cytos"/>
    <property type="match status" value="1"/>
</dbReference>
<dbReference type="SUPFAM" id="SSF47616">
    <property type="entry name" value="GST C-terminal domain-like"/>
    <property type="match status" value="1"/>
</dbReference>
<dbReference type="Pfam" id="PF02798">
    <property type="entry name" value="GST_N"/>
    <property type="match status" value="1"/>
</dbReference>
<feature type="domain" description="GST N-terminal" evidence="4">
    <location>
        <begin position="3"/>
        <end position="84"/>
    </location>
</feature>
<dbReference type="InterPro" id="IPR004045">
    <property type="entry name" value="Glutathione_S-Trfase_N"/>
</dbReference>
<dbReference type="Pfam" id="PF00043">
    <property type="entry name" value="GST_C"/>
    <property type="match status" value="1"/>
</dbReference>
<dbReference type="FunFam" id="3.40.30.10:FF:000039">
    <property type="entry name" value="Glutathione S-transferase domain"/>
    <property type="match status" value="1"/>
</dbReference>
<dbReference type="PANTHER" id="PTHR44051:SF2">
    <property type="entry name" value="HYPOTHETICAL GLUTATHIONE S-TRANSFERASE LIKE PROTEIN"/>
    <property type="match status" value="1"/>
</dbReference>
<dbReference type="SUPFAM" id="SSF52833">
    <property type="entry name" value="Thioredoxin-like"/>
    <property type="match status" value="1"/>
</dbReference>
<evidence type="ECO:0000256" key="2">
    <source>
        <dbReference type="ARBA" id="ARBA00022679"/>
    </source>
</evidence>
<dbReference type="PROSITE" id="PS50404">
    <property type="entry name" value="GST_NTER"/>
    <property type="match status" value="1"/>
</dbReference>
<proteinExistence type="inferred from homology"/>
<keyword evidence="7" id="KW-1185">Reference proteome</keyword>
<organism evidence="6 7">
    <name type="scientific">Roseateles toxinivorans</name>
    <dbReference type="NCBI Taxonomy" id="270368"/>
    <lineage>
        <taxon>Bacteria</taxon>
        <taxon>Pseudomonadati</taxon>
        <taxon>Pseudomonadota</taxon>
        <taxon>Betaproteobacteria</taxon>
        <taxon>Burkholderiales</taxon>
        <taxon>Sphaerotilaceae</taxon>
        <taxon>Roseateles</taxon>
    </lineage>
</organism>
<dbReference type="Gene3D" id="3.40.30.10">
    <property type="entry name" value="Glutaredoxin"/>
    <property type="match status" value="1"/>
</dbReference>